<dbReference type="InParanoid" id="A0A067RN77"/>
<protein>
    <submittedName>
        <fullName evidence="1">Uncharacterized protein</fullName>
    </submittedName>
</protein>
<sequence>MYKMDDIEAKRLHNAEYMRQYIKRKKIEVLNTREFRNSKKQLLINNKTKVPKEIPKTTAERIRECRNRKKQLLSNNETKVPKEIPKTTAERIRECRIRRKQLLSNNETKVPKETWVGIMTLIVNP</sequence>
<dbReference type="EMBL" id="KK852406">
    <property type="protein sequence ID" value="KDR24508.1"/>
    <property type="molecule type" value="Genomic_DNA"/>
</dbReference>
<dbReference type="AlphaFoldDB" id="A0A067RN77"/>
<proteinExistence type="predicted"/>
<organism evidence="1 2">
    <name type="scientific">Zootermopsis nevadensis</name>
    <name type="common">Dampwood termite</name>
    <dbReference type="NCBI Taxonomy" id="136037"/>
    <lineage>
        <taxon>Eukaryota</taxon>
        <taxon>Metazoa</taxon>
        <taxon>Ecdysozoa</taxon>
        <taxon>Arthropoda</taxon>
        <taxon>Hexapoda</taxon>
        <taxon>Insecta</taxon>
        <taxon>Pterygota</taxon>
        <taxon>Neoptera</taxon>
        <taxon>Polyneoptera</taxon>
        <taxon>Dictyoptera</taxon>
        <taxon>Blattodea</taxon>
        <taxon>Blattoidea</taxon>
        <taxon>Termitoidae</taxon>
        <taxon>Termopsidae</taxon>
        <taxon>Zootermopsis</taxon>
    </lineage>
</organism>
<dbReference type="Proteomes" id="UP000027135">
    <property type="component" value="Unassembled WGS sequence"/>
</dbReference>
<name>A0A067RN77_ZOONE</name>
<accession>A0A067RN77</accession>
<reference evidence="1 2" key="1">
    <citation type="journal article" date="2014" name="Nat. Commun.">
        <title>Molecular traces of alternative social organization in a termite genome.</title>
        <authorList>
            <person name="Terrapon N."/>
            <person name="Li C."/>
            <person name="Robertson H.M."/>
            <person name="Ji L."/>
            <person name="Meng X."/>
            <person name="Booth W."/>
            <person name="Chen Z."/>
            <person name="Childers C.P."/>
            <person name="Glastad K.M."/>
            <person name="Gokhale K."/>
            <person name="Gowin J."/>
            <person name="Gronenberg W."/>
            <person name="Hermansen R.A."/>
            <person name="Hu H."/>
            <person name="Hunt B.G."/>
            <person name="Huylmans A.K."/>
            <person name="Khalil S.M."/>
            <person name="Mitchell R.D."/>
            <person name="Munoz-Torres M.C."/>
            <person name="Mustard J.A."/>
            <person name="Pan H."/>
            <person name="Reese J.T."/>
            <person name="Scharf M.E."/>
            <person name="Sun F."/>
            <person name="Vogel H."/>
            <person name="Xiao J."/>
            <person name="Yang W."/>
            <person name="Yang Z."/>
            <person name="Yang Z."/>
            <person name="Zhou J."/>
            <person name="Zhu J."/>
            <person name="Brent C.S."/>
            <person name="Elsik C.G."/>
            <person name="Goodisman M.A."/>
            <person name="Liberles D.A."/>
            <person name="Roe R.M."/>
            <person name="Vargo E.L."/>
            <person name="Vilcinskas A."/>
            <person name="Wang J."/>
            <person name="Bornberg-Bauer E."/>
            <person name="Korb J."/>
            <person name="Zhang G."/>
            <person name="Liebig J."/>
        </authorList>
    </citation>
    <scope>NUCLEOTIDE SEQUENCE [LARGE SCALE GENOMIC DNA]</scope>
    <source>
        <tissue evidence="1">Whole organism</tissue>
    </source>
</reference>
<evidence type="ECO:0000313" key="2">
    <source>
        <dbReference type="Proteomes" id="UP000027135"/>
    </source>
</evidence>
<evidence type="ECO:0000313" key="1">
    <source>
        <dbReference type="EMBL" id="KDR24508.1"/>
    </source>
</evidence>
<gene>
    <name evidence="1" type="ORF">L798_04632</name>
</gene>
<keyword evidence="2" id="KW-1185">Reference proteome</keyword>